<keyword evidence="2 4" id="KW-0489">Methyltransferase</keyword>
<evidence type="ECO:0000256" key="1">
    <source>
        <dbReference type="ARBA" id="ARBA00008138"/>
    </source>
</evidence>
<comment type="similarity">
    <text evidence="1 4">Belongs to the UPF0677 family.</text>
</comment>
<dbReference type="EMBL" id="CP011129">
    <property type="protein sequence ID" value="ALN82643.1"/>
    <property type="molecule type" value="Genomic_DNA"/>
</dbReference>
<gene>
    <name evidence="5" type="ORF">LA76x_4535</name>
</gene>
<dbReference type="InterPro" id="IPR029063">
    <property type="entry name" value="SAM-dependent_MTases_sf"/>
</dbReference>
<organism evidence="5 6">
    <name type="scientific">Lysobacter antibioticus</name>
    <dbReference type="NCBI Taxonomy" id="84531"/>
    <lineage>
        <taxon>Bacteria</taxon>
        <taxon>Pseudomonadati</taxon>
        <taxon>Pseudomonadota</taxon>
        <taxon>Gammaproteobacteria</taxon>
        <taxon>Lysobacterales</taxon>
        <taxon>Lysobacteraceae</taxon>
        <taxon>Lysobacter</taxon>
    </lineage>
</organism>
<evidence type="ECO:0000313" key="5">
    <source>
        <dbReference type="EMBL" id="ALN82643.1"/>
    </source>
</evidence>
<reference evidence="5 6" key="1">
    <citation type="journal article" date="2015" name="BMC Genomics">
        <title>Comparative genomics and metabolic profiling of the genus Lysobacter.</title>
        <authorList>
            <person name="de Bruijn I."/>
            <person name="Cheng X."/>
            <person name="de Jager V."/>
            <person name="Exposito R.G."/>
            <person name="Watrous J."/>
            <person name="Patel N."/>
            <person name="Postma J."/>
            <person name="Dorrestein P.C."/>
            <person name="Kobayashi D."/>
            <person name="Raaijmakers J.M."/>
        </authorList>
    </citation>
    <scope>NUCLEOTIDE SEQUENCE [LARGE SCALE GENOMIC DNA]</scope>
    <source>
        <strain evidence="5 6">76</strain>
    </source>
</reference>
<sequence length="288" mass="31826">MSSVSTAMLVAAATVQRGYGRVELAQQAQLARACLERCGAGGRWLLWLVDRALGRACLSALEALALPGLRGHYAWRKRRIVHWAERACADGATQAVLIGSGYDGLGWSLAQRYPALRVFELDRADSVAIKREALRQLRADTSRLRLLGADLERDDALGTLHADPAFDPGRPTLCVAEGVLMYLQPARAQQLLRALAQRLPRTVLVATVMELRCGRPRFRRERPWVRAWLQRRGEPFRWGCERDALGAWLGACGWTLHALAEPGDPDDPDPSPGEWLFLAHCAAAAPPR</sequence>
<dbReference type="PANTHER" id="PTHR43619">
    <property type="entry name" value="S-ADENOSYL-L-METHIONINE-DEPENDENT METHYLTRANSFERASE YKTD-RELATED"/>
    <property type="match status" value="1"/>
</dbReference>
<dbReference type="Gene3D" id="3.40.50.150">
    <property type="entry name" value="Vaccinia Virus protein VP39"/>
    <property type="match status" value="1"/>
</dbReference>
<name>A0A0S2FGI1_LYSAN</name>
<dbReference type="PANTHER" id="PTHR43619:SF2">
    <property type="entry name" value="S-ADENOSYL-L-METHIONINE-DEPENDENT METHYLTRANSFERASES SUPERFAMILY PROTEIN"/>
    <property type="match status" value="1"/>
</dbReference>
<dbReference type="KEGG" id="lab:LA76x_4535"/>
<dbReference type="STRING" id="84531.LA76x_4535"/>
<dbReference type="GO" id="GO:0008168">
    <property type="term" value="F:methyltransferase activity"/>
    <property type="evidence" value="ECO:0007669"/>
    <property type="project" value="UniProtKB-UniRule"/>
</dbReference>
<dbReference type="EC" id="2.1.1.-" evidence="4"/>
<dbReference type="Pfam" id="PF04072">
    <property type="entry name" value="LCM"/>
    <property type="match status" value="1"/>
</dbReference>
<comment type="function">
    <text evidence="4">Exhibits S-adenosyl-L-methionine-dependent methyltransferase activity.</text>
</comment>
<dbReference type="Proteomes" id="UP000060787">
    <property type="component" value="Chromosome"/>
</dbReference>
<dbReference type="GO" id="GO:0032259">
    <property type="term" value="P:methylation"/>
    <property type="evidence" value="ECO:0007669"/>
    <property type="project" value="UniProtKB-KW"/>
</dbReference>
<dbReference type="PATRIC" id="fig|84531.8.peg.4534"/>
<dbReference type="AlphaFoldDB" id="A0A0S2FGI1"/>
<dbReference type="RefSeq" id="WP_057919314.1">
    <property type="nucleotide sequence ID" value="NZ_CP011129.1"/>
</dbReference>
<evidence type="ECO:0000256" key="2">
    <source>
        <dbReference type="ARBA" id="ARBA00022603"/>
    </source>
</evidence>
<evidence type="ECO:0000256" key="4">
    <source>
        <dbReference type="RuleBase" id="RU362030"/>
    </source>
</evidence>
<dbReference type="NCBIfam" id="TIGR00027">
    <property type="entry name" value="mthyl_TIGR00027"/>
    <property type="match status" value="1"/>
</dbReference>
<protein>
    <recommendedName>
        <fullName evidence="4">S-adenosyl-L-methionine-dependent methyltransferase</fullName>
        <ecNumber evidence="4">2.1.1.-</ecNumber>
    </recommendedName>
</protein>
<keyword evidence="3 5" id="KW-0808">Transferase</keyword>
<accession>A0A0S2FGI1</accession>
<keyword evidence="6" id="KW-1185">Reference proteome</keyword>
<keyword evidence="4" id="KW-0949">S-adenosyl-L-methionine</keyword>
<dbReference type="InterPro" id="IPR011610">
    <property type="entry name" value="SAM_mthyl_Trfase_ML2640-like"/>
</dbReference>
<evidence type="ECO:0000313" key="6">
    <source>
        <dbReference type="Proteomes" id="UP000060787"/>
    </source>
</evidence>
<evidence type="ECO:0000256" key="3">
    <source>
        <dbReference type="ARBA" id="ARBA00022679"/>
    </source>
</evidence>
<dbReference type="InterPro" id="IPR007213">
    <property type="entry name" value="Ppm1/Ppm2/Tcmp"/>
</dbReference>
<proteinExistence type="inferred from homology"/>
<dbReference type="SUPFAM" id="SSF53335">
    <property type="entry name" value="S-adenosyl-L-methionine-dependent methyltransferases"/>
    <property type="match status" value="1"/>
</dbReference>